<protein>
    <submittedName>
        <fullName evidence="1">Uncharacterized protein</fullName>
    </submittedName>
</protein>
<evidence type="ECO:0000313" key="2">
    <source>
        <dbReference type="Proteomes" id="UP001596096"/>
    </source>
</evidence>
<name>A0ABW1C3P3_9ACTN</name>
<gene>
    <name evidence="1" type="ORF">ACFPUY_30545</name>
</gene>
<sequence length="158" mass="18531">MAELIKHVVVDIRSGWNGPMVVDPAVLAGEDHAPWDEEWSPSGLDGWARVGRNAVVFHKHADIDACIRLELWTDEPSMTQPMWDRMWAGEIYLRSGQLQIHDFYEAWSRGDVFDLGRRDATWSVRIQHRRLENDEEPDFPRDIYQVDVFKLQFWKPEA</sequence>
<dbReference type="RefSeq" id="WP_219545277.1">
    <property type="nucleotide sequence ID" value="NZ_JAHKRN010000014.1"/>
</dbReference>
<evidence type="ECO:0000313" key="1">
    <source>
        <dbReference type="EMBL" id="MFC5819460.1"/>
    </source>
</evidence>
<reference evidence="2" key="1">
    <citation type="journal article" date="2019" name="Int. J. Syst. Evol. Microbiol.">
        <title>The Global Catalogue of Microorganisms (GCM) 10K type strain sequencing project: providing services to taxonomists for standard genome sequencing and annotation.</title>
        <authorList>
            <consortium name="The Broad Institute Genomics Platform"/>
            <consortium name="The Broad Institute Genome Sequencing Center for Infectious Disease"/>
            <person name="Wu L."/>
            <person name="Ma J."/>
        </authorList>
    </citation>
    <scope>NUCLEOTIDE SEQUENCE [LARGE SCALE GENOMIC DNA]</scope>
    <source>
        <strain evidence="2">CGMCC 4.7106</strain>
    </source>
</reference>
<dbReference type="EMBL" id="JBHSNW010000019">
    <property type="protein sequence ID" value="MFC5819460.1"/>
    <property type="molecule type" value="Genomic_DNA"/>
</dbReference>
<organism evidence="1 2">
    <name type="scientific">Nonomuraea harbinensis</name>
    <dbReference type="NCBI Taxonomy" id="1286938"/>
    <lineage>
        <taxon>Bacteria</taxon>
        <taxon>Bacillati</taxon>
        <taxon>Actinomycetota</taxon>
        <taxon>Actinomycetes</taxon>
        <taxon>Streptosporangiales</taxon>
        <taxon>Streptosporangiaceae</taxon>
        <taxon>Nonomuraea</taxon>
    </lineage>
</organism>
<keyword evidence="2" id="KW-1185">Reference proteome</keyword>
<comment type="caution">
    <text evidence="1">The sequence shown here is derived from an EMBL/GenBank/DDBJ whole genome shotgun (WGS) entry which is preliminary data.</text>
</comment>
<proteinExistence type="predicted"/>
<accession>A0ABW1C3P3</accession>
<dbReference type="Proteomes" id="UP001596096">
    <property type="component" value="Unassembled WGS sequence"/>
</dbReference>